<dbReference type="PROSITE" id="PS50931">
    <property type="entry name" value="HTH_LYSR"/>
    <property type="match status" value="1"/>
</dbReference>
<evidence type="ECO:0000256" key="1">
    <source>
        <dbReference type="ARBA" id="ARBA00009437"/>
    </source>
</evidence>
<evidence type="ECO:0000256" key="5">
    <source>
        <dbReference type="ARBA" id="ARBA00023163"/>
    </source>
</evidence>
<dbReference type="Proteomes" id="UP001612915">
    <property type="component" value="Unassembled WGS sequence"/>
</dbReference>
<keyword evidence="8" id="KW-1185">Reference proteome</keyword>
<dbReference type="InterPro" id="IPR005119">
    <property type="entry name" value="LysR_subst-bd"/>
</dbReference>
<dbReference type="NCBIfam" id="NF002964">
    <property type="entry name" value="PRK03635.1"/>
    <property type="match status" value="1"/>
</dbReference>
<dbReference type="SUPFAM" id="SSF46785">
    <property type="entry name" value="Winged helix' DNA-binding domain"/>
    <property type="match status" value="1"/>
</dbReference>
<name>A0ABW8AJL8_9ACTN</name>
<organism evidence="7 8">
    <name type="scientific">Spongisporangium articulatum</name>
    <dbReference type="NCBI Taxonomy" id="3362603"/>
    <lineage>
        <taxon>Bacteria</taxon>
        <taxon>Bacillati</taxon>
        <taxon>Actinomycetota</taxon>
        <taxon>Actinomycetes</taxon>
        <taxon>Kineosporiales</taxon>
        <taxon>Kineosporiaceae</taxon>
        <taxon>Spongisporangium</taxon>
    </lineage>
</organism>
<keyword evidence="3" id="KW-0238">DNA-binding</keyword>
<dbReference type="SUPFAM" id="SSF53850">
    <property type="entry name" value="Periplasmic binding protein-like II"/>
    <property type="match status" value="1"/>
</dbReference>
<dbReference type="PANTHER" id="PTHR30579:SF2">
    <property type="entry name" value="HTH-TYPE TRANSCRIPTIONAL REGULATOR ARGP"/>
    <property type="match status" value="1"/>
</dbReference>
<keyword evidence="2" id="KW-0805">Transcription regulation</keyword>
<proteinExistence type="inferred from homology"/>
<gene>
    <name evidence="7" type="ORF">ACIB24_01780</name>
</gene>
<keyword evidence="5" id="KW-0804">Transcription</keyword>
<dbReference type="InterPro" id="IPR036388">
    <property type="entry name" value="WH-like_DNA-bd_sf"/>
</dbReference>
<dbReference type="RefSeq" id="WP_398274268.1">
    <property type="nucleotide sequence ID" value="NZ_JBITLV010000001.1"/>
</dbReference>
<dbReference type="InterPro" id="IPR036390">
    <property type="entry name" value="WH_DNA-bd_sf"/>
</dbReference>
<protein>
    <submittedName>
        <fullName evidence="7">LysR family transcriptional regulator ArgP</fullName>
    </submittedName>
</protein>
<accession>A0ABW8AJL8</accession>
<feature type="domain" description="HTH lysR-type" evidence="6">
    <location>
        <begin position="1"/>
        <end position="59"/>
    </location>
</feature>
<evidence type="ECO:0000256" key="4">
    <source>
        <dbReference type="ARBA" id="ARBA00023159"/>
    </source>
</evidence>
<sequence>MDLQLDQLRALAAVVDEGTFDAAARSLRVTPSAVSQRIKALETAVGRVLLLRTKPARVTESGAAVLRLARELDVLIADTAAGLAADTGAGPLAVPLVVVANADSLATWMLPALAALGDRVLLELRREDQAHSAQLLRDGTATAAVTSQAEPVPGCTSTLLGRMRYRPRAAPAFVARWFPDGVDAPSLARAPVVHFDRKDDLQNRYLRSVSGPAATPPEHYVPGSWDFAEALRLGLGWGMLPDLQDTVPGALVRLDEQAAIDVPLYWQQPKLRTPALDLVAAAVAAAAKDQLL</sequence>
<dbReference type="InterPro" id="IPR017685">
    <property type="entry name" value="ArgP"/>
</dbReference>
<dbReference type="InterPro" id="IPR000847">
    <property type="entry name" value="LysR_HTH_N"/>
</dbReference>
<evidence type="ECO:0000259" key="6">
    <source>
        <dbReference type="PROSITE" id="PS50931"/>
    </source>
</evidence>
<evidence type="ECO:0000313" key="7">
    <source>
        <dbReference type="EMBL" id="MFI7585786.1"/>
    </source>
</evidence>
<dbReference type="InterPro" id="IPR050176">
    <property type="entry name" value="LTTR"/>
</dbReference>
<comment type="caution">
    <text evidence="7">The sequence shown here is derived from an EMBL/GenBank/DDBJ whole genome shotgun (WGS) entry which is preliminary data.</text>
</comment>
<dbReference type="NCBIfam" id="TIGR03298">
    <property type="entry name" value="argP"/>
    <property type="match status" value="1"/>
</dbReference>
<keyword evidence="4" id="KW-0010">Activator</keyword>
<reference evidence="7 8" key="1">
    <citation type="submission" date="2024-10" db="EMBL/GenBank/DDBJ databases">
        <title>The Natural Products Discovery Center: Release of the First 8490 Sequenced Strains for Exploring Actinobacteria Biosynthetic Diversity.</title>
        <authorList>
            <person name="Kalkreuter E."/>
            <person name="Kautsar S.A."/>
            <person name="Yang D."/>
            <person name="Bader C.D."/>
            <person name="Teijaro C.N."/>
            <person name="Fluegel L."/>
            <person name="Davis C.M."/>
            <person name="Simpson J.R."/>
            <person name="Lauterbach L."/>
            <person name="Steele A.D."/>
            <person name="Gui C."/>
            <person name="Meng S."/>
            <person name="Li G."/>
            <person name="Viehrig K."/>
            <person name="Ye F."/>
            <person name="Su P."/>
            <person name="Kiefer A.F."/>
            <person name="Nichols A."/>
            <person name="Cepeda A.J."/>
            <person name="Yan W."/>
            <person name="Fan B."/>
            <person name="Jiang Y."/>
            <person name="Adhikari A."/>
            <person name="Zheng C.-J."/>
            <person name="Schuster L."/>
            <person name="Cowan T.M."/>
            <person name="Smanski M.J."/>
            <person name="Chevrette M.G."/>
            <person name="De Carvalho L.P.S."/>
            <person name="Shen B."/>
        </authorList>
    </citation>
    <scope>NUCLEOTIDE SEQUENCE [LARGE SCALE GENOMIC DNA]</scope>
    <source>
        <strain evidence="7 8">NPDC049639</strain>
    </source>
</reference>
<evidence type="ECO:0000256" key="2">
    <source>
        <dbReference type="ARBA" id="ARBA00023015"/>
    </source>
</evidence>
<dbReference type="Pfam" id="PF03466">
    <property type="entry name" value="LysR_substrate"/>
    <property type="match status" value="1"/>
</dbReference>
<dbReference type="PANTHER" id="PTHR30579">
    <property type="entry name" value="TRANSCRIPTIONAL REGULATOR"/>
    <property type="match status" value="1"/>
</dbReference>
<dbReference type="Pfam" id="PF00126">
    <property type="entry name" value="HTH_1"/>
    <property type="match status" value="1"/>
</dbReference>
<dbReference type="EMBL" id="JBITLV010000001">
    <property type="protein sequence ID" value="MFI7585786.1"/>
    <property type="molecule type" value="Genomic_DNA"/>
</dbReference>
<evidence type="ECO:0000256" key="3">
    <source>
        <dbReference type="ARBA" id="ARBA00023125"/>
    </source>
</evidence>
<evidence type="ECO:0000313" key="8">
    <source>
        <dbReference type="Proteomes" id="UP001612915"/>
    </source>
</evidence>
<dbReference type="Gene3D" id="1.10.10.10">
    <property type="entry name" value="Winged helix-like DNA-binding domain superfamily/Winged helix DNA-binding domain"/>
    <property type="match status" value="1"/>
</dbReference>
<comment type="similarity">
    <text evidence="1">Belongs to the LysR transcriptional regulatory family.</text>
</comment>
<dbReference type="Gene3D" id="3.40.190.290">
    <property type="match status" value="1"/>
</dbReference>